<accession>A0AAJ0H2G1</accession>
<evidence type="ECO:0000313" key="1">
    <source>
        <dbReference type="EMBL" id="KAK3310616.1"/>
    </source>
</evidence>
<sequence>MAINCRQQQNLTAALIPFLCTSWGSALSPRYLTSQKPTGFLRAPVARRYIGGILDHLYSCPYLHEQRRPNDRSHLQTI</sequence>
<proteinExistence type="predicted"/>
<comment type="caution">
    <text evidence="1">The sequence shown here is derived from an EMBL/GenBank/DDBJ whole genome shotgun (WGS) entry which is preliminary data.</text>
</comment>
<dbReference type="EMBL" id="JAUDZG010000001">
    <property type="protein sequence ID" value="KAK3310616.1"/>
    <property type="molecule type" value="Genomic_DNA"/>
</dbReference>
<organism evidence="1 2">
    <name type="scientific">Chaetomium strumarium</name>
    <dbReference type="NCBI Taxonomy" id="1170767"/>
    <lineage>
        <taxon>Eukaryota</taxon>
        <taxon>Fungi</taxon>
        <taxon>Dikarya</taxon>
        <taxon>Ascomycota</taxon>
        <taxon>Pezizomycotina</taxon>
        <taxon>Sordariomycetes</taxon>
        <taxon>Sordariomycetidae</taxon>
        <taxon>Sordariales</taxon>
        <taxon>Chaetomiaceae</taxon>
        <taxon>Chaetomium</taxon>
    </lineage>
</organism>
<dbReference type="RefSeq" id="XP_062726396.1">
    <property type="nucleotide sequence ID" value="XM_062868402.1"/>
</dbReference>
<keyword evidence="2" id="KW-1185">Reference proteome</keyword>
<evidence type="ECO:0000313" key="2">
    <source>
        <dbReference type="Proteomes" id="UP001273166"/>
    </source>
</evidence>
<dbReference type="GeneID" id="87887231"/>
<reference evidence="1" key="2">
    <citation type="submission" date="2023-06" db="EMBL/GenBank/DDBJ databases">
        <authorList>
            <consortium name="Lawrence Berkeley National Laboratory"/>
            <person name="Mondo S.J."/>
            <person name="Hensen N."/>
            <person name="Bonometti L."/>
            <person name="Westerberg I."/>
            <person name="Brannstrom I.O."/>
            <person name="Guillou S."/>
            <person name="Cros-Aarteil S."/>
            <person name="Calhoun S."/>
            <person name="Haridas S."/>
            <person name="Kuo A."/>
            <person name="Pangilinan J."/>
            <person name="Riley R."/>
            <person name="Labutti K."/>
            <person name="Andreopoulos B."/>
            <person name="Lipzen A."/>
            <person name="Chen C."/>
            <person name="Yanf M."/>
            <person name="Daum C."/>
            <person name="Ng V."/>
            <person name="Clum A."/>
            <person name="Steindorff A."/>
            <person name="Ohm R."/>
            <person name="Martin F."/>
            <person name="Silar P."/>
            <person name="Natvig D."/>
            <person name="Lalanne C."/>
            <person name="Gautier V."/>
            <person name="Ament-Velasquez S.L."/>
            <person name="Kruys A."/>
            <person name="Hutchinson M.I."/>
            <person name="Powell A.J."/>
            <person name="Barry K."/>
            <person name="Miller A.N."/>
            <person name="Grigoriev I.V."/>
            <person name="Debuchy R."/>
            <person name="Gladieux P."/>
            <person name="Thoren M.H."/>
            <person name="Johannesson H."/>
        </authorList>
    </citation>
    <scope>NUCLEOTIDE SEQUENCE</scope>
    <source>
        <strain evidence="1">CBS 333.67</strain>
    </source>
</reference>
<dbReference type="AlphaFoldDB" id="A0AAJ0H2G1"/>
<reference evidence="1" key="1">
    <citation type="journal article" date="2023" name="Mol. Phylogenet. Evol.">
        <title>Genome-scale phylogeny and comparative genomics of the fungal order Sordariales.</title>
        <authorList>
            <person name="Hensen N."/>
            <person name="Bonometti L."/>
            <person name="Westerberg I."/>
            <person name="Brannstrom I.O."/>
            <person name="Guillou S."/>
            <person name="Cros-Aarteil S."/>
            <person name="Calhoun S."/>
            <person name="Haridas S."/>
            <person name="Kuo A."/>
            <person name="Mondo S."/>
            <person name="Pangilinan J."/>
            <person name="Riley R."/>
            <person name="LaButti K."/>
            <person name="Andreopoulos B."/>
            <person name="Lipzen A."/>
            <person name="Chen C."/>
            <person name="Yan M."/>
            <person name="Daum C."/>
            <person name="Ng V."/>
            <person name="Clum A."/>
            <person name="Steindorff A."/>
            <person name="Ohm R.A."/>
            <person name="Martin F."/>
            <person name="Silar P."/>
            <person name="Natvig D.O."/>
            <person name="Lalanne C."/>
            <person name="Gautier V."/>
            <person name="Ament-Velasquez S.L."/>
            <person name="Kruys A."/>
            <person name="Hutchinson M.I."/>
            <person name="Powell A.J."/>
            <person name="Barry K."/>
            <person name="Miller A.N."/>
            <person name="Grigoriev I.V."/>
            <person name="Debuchy R."/>
            <person name="Gladieux P."/>
            <person name="Hiltunen Thoren M."/>
            <person name="Johannesson H."/>
        </authorList>
    </citation>
    <scope>NUCLEOTIDE SEQUENCE</scope>
    <source>
        <strain evidence="1">CBS 333.67</strain>
    </source>
</reference>
<dbReference type="Proteomes" id="UP001273166">
    <property type="component" value="Unassembled WGS sequence"/>
</dbReference>
<name>A0AAJ0H2G1_9PEZI</name>
<gene>
    <name evidence="1" type="ORF">B0T15DRAFT_518952</name>
</gene>
<protein>
    <submittedName>
        <fullName evidence="1">Uncharacterized protein</fullName>
    </submittedName>
</protein>